<dbReference type="PANTHER" id="PTHR32552:SF68">
    <property type="entry name" value="FERRICHROME OUTER MEMBRANE TRANSPORTER_PHAGE RECEPTOR"/>
    <property type="match status" value="1"/>
</dbReference>
<sequence length="800" mass="88539">MQLPTRILLLTAVLAAASTLRAQPAASVPSANPADAPPAFADETVRLERFEVTGVPIEDSVNPLTRPLESLFGDSRSVLETPRSASTITQALLRERGIEGVREFVAFAPGSYAPASYGKATIPNIRGDLAETFLNGQRLSYNNFGVMPSFNGVEAVDIVRGPGSAIYGSGFFTGGYVNYTTKRPKFTRETTVTARLGSWVPRGGSWLNGSWQVDTTAPAADGKSAWRFSYEGKEDDTFFKNHGGRDDRQDLFASWIREANDALTLEANAQYMWQATPQLLGVNRPNQELIDHGRYYTGDLPDLGYSDAGALAGTIPGTTWVDLPRDATLLSVGDFSNANIVRGQFIATLQLAPEQKLVNRTLAEYVDRRRYHAFEYAEWAEQTTFENRTEWHASFEQGGLAHAVIAGGTLRWEDRLGYTNYFNEYFFQYDLTRPNRVFSHTADYPNSYWPGFAGPGGRLFFPASYGSPETTDSTLWNPALFAQDEVRFSEKLSLLAGVRLDGFYAKATDPLGTAAENPWSDTHRDTATSWNASLIYRVTPKATLYATHQRAYAVHGNVTGGGIMLKEDAQGRGIIDPDDFKNLSKLTEAGVKLSLLENTLYAGAAVYEQHRQEVELGGDVKNLKFRGAEVELVYQPTTRFNATFNAAFIDGRFDHSSATQAGGPSLYNLYAAGHGPGGRGNGLGFQWDKLPPGDYRIPGLSRWVVNSSFSYRFPSGFGGGLGGSWQSEQPGNLTNEYHIPAQVFLNAFLFYRQPTWEVDVEILNVLDRRNWIHNGDNYSNNVLVFQDLPLRVEGYVKFRF</sequence>
<keyword evidence="9 12" id="KW-0798">TonB box</keyword>
<evidence type="ECO:0000256" key="7">
    <source>
        <dbReference type="ARBA" id="ARBA00023004"/>
    </source>
</evidence>
<organism evidence="16 17">
    <name type="scientific">Opitutus terrae (strain DSM 11246 / JCM 15787 / PB90-1)</name>
    <dbReference type="NCBI Taxonomy" id="452637"/>
    <lineage>
        <taxon>Bacteria</taxon>
        <taxon>Pseudomonadati</taxon>
        <taxon>Verrucomicrobiota</taxon>
        <taxon>Opitutia</taxon>
        <taxon>Opitutales</taxon>
        <taxon>Opitutaceae</taxon>
        <taxon>Opitutus</taxon>
    </lineage>
</organism>
<evidence type="ECO:0000256" key="11">
    <source>
        <dbReference type="ARBA" id="ARBA00023237"/>
    </source>
</evidence>
<dbReference type="KEGG" id="ote:Oter_1920"/>
<comment type="similarity">
    <text evidence="12">Belongs to the TonB-dependent receptor family.</text>
</comment>
<evidence type="ECO:0000256" key="5">
    <source>
        <dbReference type="ARBA" id="ARBA00022692"/>
    </source>
</evidence>
<evidence type="ECO:0000259" key="14">
    <source>
        <dbReference type="Pfam" id="PF00593"/>
    </source>
</evidence>
<dbReference type="AlphaFoldDB" id="B1ZY04"/>
<dbReference type="Gene3D" id="2.170.130.10">
    <property type="entry name" value="TonB-dependent receptor, plug domain"/>
    <property type="match status" value="1"/>
</dbReference>
<dbReference type="eggNOG" id="COG4774">
    <property type="taxonomic scope" value="Bacteria"/>
</dbReference>
<name>B1ZY04_OPITP</name>
<dbReference type="STRING" id="452637.Oter_1920"/>
<keyword evidence="2" id="KW-0813">Transport</keyword>
<comment type="subcellular location">
    <subcellularLocation>
        <location evidence="1">Cell outer membrane</location>
        <topology evidence="1">Multi-pass membrane protein</topology>
    </subcellularLocation>
</comment>
<dbReference type="OrthoDB" id="127311at2"/>
<keyword evidence="6 13" id="KW-0732">Signal</keyword>
<evidence type="ECO:0000256" key="6">
    <source>
        <dbReference type="ARBA" id="ARBA00022729"/>
    </source>
</evidence>
<evidence type="ECO:0000313" key="17">
    <source>
        <dbReference type="Proteomes" id="UP000007013"/>
    </source>
</evidence>
<feature type="signal peptide" evidence="13">
    <location>
        <begin position="1"/>
        <end position="22"/>
    </location>
</feature>
<evidence type="ECO:0000256" key="1">
    <source>
        <dbReference type="ARBA" id="ARBA00004571"/>
    </source>
</evidence>
<accession>B1ZY04</accession>
<reference evidence="16 17" key="1">
    <citation type="journal article" date="2011" name="J. Bacteriol.">
        <title>Genome sequence of the verrucomicrobium Opitutus terrae PB90-1, an abundant inhabitant of rice paddy soil ecosystems.</title>
        <authorList>
            <person name="van Passel M.W."/>
            <person name="Kant R."/>
            <person name="Palva A."/>
            <person name="Copeland A."/>
            <person name="Lucas S."/>
            <person name="Lapidus A."/>
            <person name="Glavina del Rio T."/>
            <person name="Pitluck S."/>
            <person name="Goltsman E."/>
            <person name="Clum A."/>
            <person name="Sun H."/>
            <person name="Schmutz J."/>
            <person name="Larimer F.W."/>
            <person name="Land M.L."/>
            <person name="Hauser L."/>
            <person name="Kyrpides N."/>
            <person name="Mikhailova N."/>
            <person name="Richardson P.P."/>
            <person name="Janssen P.H."/>
            <person name="de Vos W.M."/>
            <person name="Smidt H."/>
        </authorList>
    </citation>
    <scope>NUCLEOTIDE SEQUENCE [LARGE SCALE GENOMIC DNA]</scope>
    <source>
        <strain evidence="17">DSM 11246 / JCM 15787 / PB90-1</strain>
    </source>
</reference>
<evidence type="ECO:0000313" key="16">
    <source>
        <dbReference type="EMBL" id="ACB75203.1"/>
    </source>
</evidence>
<evidence type="ECO:0000256" key="12">
    <source>
        <dbReference type="RuleBase" id="RU003357"/>
    </source>
</evidence>
<dbReference type="RefSeq" id="WP_012374740.1">
    <property type="nucleotide sequence ID" value="NC_010571.1"/>
</dbReference>
<dbReference type="InterPro" id="IPR039426">
    <property type="entry name" value="TonB-dep_rcpt-like"/>
</dbReference>
<keyword evidence="5" id="KW-0812">Transmembrane</keyword>
<dbReference type="Pfam" id="PF00593">
    <property type="entry name" value="TonB_dep_Rec_b-barrel"/>
    <property type="match status" value="1"/>
</dbReference>
<keyword evidence="16" id="KW-0675">Receptor</keyword>
<dbReference type="GO" id="GO:0015344">
    <property type="term" value="F:siderophore uptake transmembrane transporter activity"/>
    <property type="evidence" value="ECO:0007669"/>
    <property type="project" value="TreeGrafter"/>
</dbReference>
<dbReference type="InterPro" id="IPR037066">
    <property type="entry name" value="Plug_dom_sf"/>
</dbReference>
<dbReference type="InterPro" id="IPR036942">
    <property type="entry name" value="Beta-barrel_TonB_sf"/>
</dbReference>
<dbReference type="EMBL" id="CP001032">
    <property type="protein sequence ID" value="ACB75203.1"/>
    <property type="molecule type" value="Genomic_DNA"/>
</dbReference>
<evidence type="ECO:0000256" key="4">
    <source>
        <dbReference type="ARBA" id="ARBA00022496"/>
    </source>
</evidence>
<evidence type="ECO:0000256" key="3">
    <source>
        <dbReference type="ARBA" id="ARBA00022452"/>
    </source>
</evidence>
<dbReference type="HOGENOM" id="CLU_010447_0_0_0"/>
<keyword evidence="4" id="KW-0410">Iron transport</keyword>
<keyword evidence="7" id="KW-0408">Iron</keyword>
<dbReference type="Gene3D" id="2.40.170.20">
    <property type="entry name" value="TonB-dependent receptor, beta-barrel domain"/>
    <property type="match status" value="1"/>
</dbReference>
<dbReference type="GO" id="GO:0009279">
    <property type="term" value="C:cell outer membrane"/>
    <property type="evidence" value="ECO:0007669"/>
    <property type="project" value="UniProtKB-SubCell"/>
</dbReference>
<dbReference type="InterPro" id="IPR012910">
    <property type="entry name" value="Plug_dom"/>
</dbReference>
<protein>
    <submittedName>
        <fullName evidence="16">TonB-dependent receptor plug</fullName>
    </submittedName>
</protein>
<dbReference type="Proteomes" id="UP000007013">
    <property type="component" value="Chromosome"/>
</dbReference>
<keyword evidence="8" id="KW-0406">Ion transport</keyword>
<evidence type="ECO:0000259" key="15">
    <source>
        <dbReference type="Pfam" id="PF07715"/>
    </source>
</evidence>
<feature type="chain" id="PRO_5002774581" evidence="13">
    <location>
        <begin position="23"/>
        <end position="800"/>
    </location>
</feature>
<keyword evidence="11" id="KW-0998">Cell outer membrane</keyword>
<feature type="domain" description="TonB-dependent receptor-like beta-barrel" evidence="14">
    <location>
        <begin position="277"/>
        <end position="765"/>
    </location>
</feature>
<gene>
    <name evidence="16" type="ordered locus">Oter_1920</name>
</gene>
<dbReference type="SUPFAM" id="SSF56935">
    <property type="entry name" value="Porins"/>
    <property type="match status" value="1"/>
</dbReference>
<evidence type="ECO:0000256" key="13">
    <source>
        <dbReference type="SAM" id="SignalP"/>
    </source>
</evidence>
<dbReference type="InterPro" id="IPR000531">
    <property type="entry name" value="Beta-barrel_TonB"/>
</dbReference>
<keyword evidence="3" id="KW-1134">Transmembrane beta strand</keyword>
<dbReference type="Pfam" id="PF07715">
    <property type="entry name" value="Plug"/>
    <property type="match status" value="1"/>
</dbReference>
<evidence type="ECO:0000256" key="2">
    <source>
        <dbReference type="ARBA" id="ARBA00022448"/>
    </source>
</evidence>
<evidence type="ECO:0000256" key="8">
    <source>
        <dbReference type="ARBA" id="ARBA00023065"/>
    </source>
</evidence>
<evidence type="ECO:0000256" key="9">
    <source>
        <dbReference type="ARBA" id="ARBA00023077"/>
    </source>
</evidence>
<dbReference type="PANTHER" id="PTHR32552">
    <property type="entry name" value="FERRICHROME IRON RECEPTOR-RELATED"/>
    <property type="match status" value="1"/>
</dbReference>
<keyword evidence="17" id="KW-1185">Reference proteome</keyword>
<proteinExistence type="inferred from homology"/>
<evidence type="ECO:0000256" key="10">
    <source>
        <dbReference type="ARBA" id="ARBA00023136"/>
    </source>
</evidence>
<keyword evidence="10 12" id="KW-0472">Membrane</keyword>
<feature type="domain" description="TonB-dependent receptor plug" evidence="15">
    <location>
        <begin position="78"/>
        <end position="173"/>
    </location>
</feature>